<dbReference type="OrthoDB" id="5874616at2759"/>
<evidence type="ECO:0000256" key="1">
    <source>
        <dbReference type="SAM" id="SignalP"/>
    </source>
</evidence>
<evidence type="ECO:0000313" key="2">
    <source>
        <dbReference type="Proteomes" id="UP000025227"/>
    </source>
</evidence>
<name>A0A7I4YWM1_HAECO</name>
<accession>A0A7I4YWM1</accession>
<evidence type="ECO:0000313" key="3">
    <source>
        <dbReference type="WBParaSite" id="HCON_00146400-00001"/>
    </source>
</evidence>
<keyword evidence="1" id="KW-0732">Signal</keyword>
<keyword evidence="2" id="KW-1185">Reference proteome</keyword>
<dbReference type="Proteomes" id="UP000025227">
    <property type="component" value="Unplaced"/>
</dbReference>
<protein>
    <submittedName>
        <fullName evidence="3">Secreted protein</fullName>
    </submittedName>
</protein>
<proteinExistence type="predicted"/>
<feature type="chain" id="PRO_5029776301" evidence="1">
    <location>
        <begin position="23"/>
        <end position="132"/>
    </location>
</feature>
<feature type="signal peptide" evidence="1">
    <location>
        <begin position="1"/>
        <end position="22"/>
    </location>
</feature>
<dbReference type="WBParaSite" id="HCON_00146400-00001">
    <property type="protein sequence ID" value="HCON_00146400-00001"/>
    <property type="gene ID" value="HCON_00146400"/>
</dbReference>
<dbReference type="AlphaFoldDB" id="A0A7I4YWM1"/>
<reference evidence="3" key="1">
    <citation type="submission" date="2020-12" db="UniProtKB">
        <authorList>
            <consortium name="WormBaseParasite"/>
        </authorList>
    </citation>
    <scope>IDENTIFICATION</scope>
    <source>
        <strain evidence="3">MHco3</strain>
    </source>
</reference>
<organism evidence="2 3">
    <name type="scientific">Haemonchus contortus</name>
    <name type="common">Barber pole worm</name>
    <dbReference type="NCBI Taxonomy" id="6289"/>
    <lineage>
        <taxon>Eukaryota</taxon>
        <taxon>Metazoa</taxon>
        <taxon>Ecdysozoa</taxon>
        <taxon>Nematoda</taxon>
        <taxon>Chromadorea</taxon>
        <taxon>Rhabditida</taxon>
        <taxon>Rhabditina</taxon>
        <taxon>Rhabditomorpha</taxon>
        <taxon>Strongyloidea</taxon>
        <taxon>Trichostrongylidae</taxon>
        <taxon>Haemonchus</taxon>
    </lineage>
</organism>
<sequence>MLQTSIKILFLGLLNGFQYSEASFFGCGCRQCNCAQSYYPSYQPSYQPTYASYYPTGPVAGYILRPIGPAPYSGYAVSGVQGESGGIPVVHNKHGHIGYLRTNGNFPMNGPFYWQPAQGAPYETVSLGRLLL</sequence>